<dbReference type="InterPro" id="IPR003409">
    <property type="entry name" value="MORN"/>
</dbReference>
<organism evidence="3 4">
    <name type="scientific">Auxenochlorella protothecoides</name>
    <name type="common">Green microalga</name>
    <name type="synonym">Chlorella protothecoides</name>
    <dbReference type="NCBI Taxonomy" id="3075"/>
    <lineage>
        <taxon>Eukaryota</taxon>
        <taxon>Viridiplantae</taxon>
        <taxon>Chlorophyta</taxon>
        <taxon>core chlorophytes</taxon>
        <taxon>Trebouxiophyceae</taxon>
        <taxon>Chlorellales</taxon>
        <taxon>Chlorellaceae</taxon>
        <taxon>Auxenochlorella</taxon>
    </lineage>
</organism>
<reference evidence="4" key="1">
    <citation type="journal article" date="2018" name="Algal Res.">
        <title>Characterization of plant carbon substrate utilization by Auxenochlorella protothecoides.</title>
        <authorList>
            <person name="Vogler B.W."/>
            <person name="Starkenburg S.R."/>
            <person name="Sudasinghe N."/>
            <person name="Schambach J.Y."/>
            <person name="Rollin J.A."/>
            <person name="Pattathil S."/>
            <person name="Barry A.N."/>
        </authorList>
    </citation>
    <scope>NUCLEOTIDE SEQUENCE [LARGE SCALE GENOMIC DNA]</scope>
    <source>
        <strain evidence="4">UTEX 25</strain>
    </source>
</reference>
<dbReference type="EMBL" id="QOKY01000199">
    <property type="protein sequence ID" value="RMZ53267.1"/>
    <property type="molecule type" value="Genomic_DNA"/>
</dbReference>
<dbReference type="SUPFAM" id="SSF82185">
    <property type="entry name" value="Histone H3 K4-specific methyltransferase SET7/9 N-terminal domain"/>
    <property type="match status" value="1"/>
</dbReference>
<name>A0A3M7KSC3_AUXPR</name>
<evidence type="ECO:0000313" key="3">
    <source>
        <dbReference type="EMBL" id="RMZ53267.1"/>
    </source>
</evidence>
<gene>
    <name evidence="3" type="ORF">APUTEX25_005256</name>
</gene>
<keyword evidence="1" id="KW-0677">Repeat</keyword>
<dbReference type="SMART" id="SM00698">
    <property type="entry name" value="MORN"/>
    <property type="match status" value="2"/>
</dbReference>
<dbReference type="Proteomes" id="UP000279271">
    <property type="component" value="Unassembled WGS sequence"/>
</dbReference>
<sequence length="298" mass="32942">MELNIPHNVGVMSFGTFGGGGIGNTKLGDRYEGDFESGWAHGMGQYTAADGHIYRGEYSIGRRQGCGIEQDINPYLKRVMAGEDPVEAWQQTAPGIISNARLGTWVNDYFRSGPDPEGRYCSLEEIMGTVQEVRGVVAKARMFQHKPDGEVTVRMMQDAEGKPLPLMQDPLHYPHATGFLAPGPMGQCFAIPASPLLRRQMAQAQRNARRVWDRYNLDYDFVPGTPLARGFPLWKQKRVHYEVADALEARHERQSVRSGEARWAAKARGDGRKRGKGGDGRGGRRGRKARGGGDLLAS</sequence>
<accession>A0A3M7KSC3</accession>
<evidence type="ECO:0000256" key="2">
    <source>
        <dbReference type="SAM" id="MobiDB-lite"/>
    </source>
</evidence>
<dbReference type="Pfam" id="PF02493">
    <property type="entry name" value="MORN"/>
    <property type="match status" value="2"/>
</dbReference>
<feature type="non-terminal residue" evidence="3">
    <location>
        <position position="298"/>
    </location>
</feature>
<dbReference type="AlphaFoldDB" id="A0A3M7KSC3"/>
<protein>
    <submittedName>
        <fullName evidence="3">Uncharacterized protein</fullName>
    </submittedName>
</protein>
<dbReference type="GO" id="GO:0016020">
    <property type="term" value="C:membrane"/>
    <property type="evidence" value="ECO:0007669"/>
    <property type="project" value="UniProtKB-ARBA"/>
</dbReference>
<feature type="region of interest" description="Disordered" evidence="2">
    <location>
        <begin position="252"/>
        <end position="298"/>
    </location>
</feature>
<proteinExistence type="predicted"/>
<feature type="compositionally biased region" description="Basic and acidic residues" evidence="2">
    <location>
        <begin position="267"/>
        <end position="282"/>
    </location>
</feature>
<evidence type="ECO:0000313" key="4">
    <source>
        <dbReference type="Proteomes" id="UP000279271"/>
    </source>
</evidence>
<evidence type="ECO:0000256" key="1">
    <source>
        <dbReference type="ARBA" id="ARBA00022737"/>
    </source>
</evidence>
<comment type="caution">
    <text evidence="3">The sequence shown here is derived from an EMBL/GenBank/DDBJ whole genome shotgun (WGS) entry which is preliminary data.</text>
</comment>